<reference evidence="4 5" key="1">
    <citation type="submission" date="2019-04" db="EMBL/GenBank/DDBJ databases">
        <title>An improved genome assembly and genetic linkage map for asparagus bean, Vigna unguiculata ssp. sesquipedialis.</title>
        <authorList>
            <person name="Xia Q."/>
            <person name="Zhang R."/>
            <person name="Dong Y."/>
        </authorList>
    </citation>
    <scope>NUCLEOTIDE SEQUENCE [LARGE SCALE GENOMIC DNA]</scope>
    <source>
        <tissue evidence="4">Leaf</tissue>
    </source>
</reference>
<dbReference type="Gramene" id="Vigun06g126100.1.v1.2">
    <property type="protein sequence ID" value="Vigun06g126100.1.v1.2"/>
    <property type="gene ID" value="Vigun06g126100.v1.2"/>
</dbReference>
<evidence type="ECO:0000313" key="4">
    <source>
        <dbReference type="EMBL" id="QCD77512.1"/>
    </source>
</evidence>
<sequence>MAPFHADEAKTSMQLQPCAACRMLRRRCESKCVLAPYFPTDEVENFALVHRVFGAKNVVKIIQRVEEAKRGDAVKSMVYEAIARVRDPVYGSAGVIYELQKMIEELKAQLDSIKTRISEIREEKERLLSIGNSYDPLSDINVPMFDSAMASDPFEFHVEGGWLYSNISTPS</sequence>
<protein>
    <submittedName>
        <fullName evidence="4">Carbamoyl-phosphate synthase large subunit</fullName>
    </submittedName>
</protein>
<dbReference type="Proteomes" id="UP000501690">
    <property type="component" value="Linkage Group LG1"/>
</dbReference>
<dbReference type="InterPro" id="IPR004883">
    <property type="entry name" value="LOB"/>
</dbReference>
<feature type="coiled-coil region" evidence="2">
    <location>
        <begin position="96"/>
        <end position="130"/>
    </location>
</feature>
<name>A0A4D6KJI4_VIGUN</name>
<gene>
    <name evidence="4" type="ORF">DEO72_LG1g1137</name>
</gene>
<dbReference type="PANTHER" id="PTHR31301">
    <property type="entry name" value="LOB DOMAIN-CONTAINING PROTEIN 4-RELATED"/>
    <property type="match status" value="1"/>
</dbReference>
<evidence type="ECO:0000256" key="1">
    <source>
        <dbReference type="ARBA" id="ARBA00005474"/>
    </source>
</evidence>
<evidence type="ECO:0000313" key="5">
    <source>
        <dbReference type="Proteomes" id="UP000501690"/>
    </source>
</evidence>
<accession>A0A4D6KJI4</accession>
<dbReference type="PROSITE" id="PS50891">
    <property type="entry name" value="LOB"/>
    <property type="match status" value="1"/>
</dbReference>
<comment type="similarity">
    <text evidence="1">Belongs to the LOB domain-containing protein family.</text>
</comment>
<dbReference type="EMBL" id="CP039345">
    <property type="protein sequence ID" value="QCD77512.1"/>
    <property type="molecule type" value="Genomic_DNA"/>
</dbReference>
<proteinExistence type="inferred from homology"/>
<feature type="domain" description="LOB" evidence="3">
    <location>
        <begin position="16"/>
        <end position="117"/>
    </location>
</feature>
<evidence type="ECO:0000256" key="2">
    <source>
        <dbReference type="SAM" id="Coils"/>
    </source>
</evidence>
<keyword evidence="5" id="KW-1185">Reference proteome</keyword>
<evidence type="ECO:0000259" key="3">
    <source>
        <dbReference type="PROSITE" id="PS50891"/>
    </source>
</evidence>
<dbReference type="PANTHER" id="PTHR31301:SF77">
    <property type="entry name" value="LOB DOMAIN-CONTAINING PROTEIN 1-LIKE"/>
    <property type="match status" value="1"/>
</dbReference>
<dbReference type="OrthoDB" id="1137559at2759"/>
<dbReference type="Pfam" id="PF03195">
    <property type="entry name" value="LOB"/>
    <property type="match status" value="1"/>
</dbReference>
<dbReference type="AlphaFoldDB" id="A0A4D6KJI4"/>
<organism evidence="4 5">
    <name type="scientific">Vigna unguiculata</name>
    <name type="common">Cowpea</name>
    <dbReference type="NCBI Taxonomy" id="3917"/>
    <lineage>
        <taxon>Eukaryota</taxon>
        <taxon>Viridiplantae</taxon>
        <taxon>Streptophyta</taxon>
        <taxon>Embryophyta</taxon>
        <taxon>Tracheophyta</taxon>
        <taxon>Spermatophyta</taxon>
        <taxon>Magnoliopsida</taxon>
        <taxon>eudicotyledons</taxon>
        <taxon>Gunneridae</taxon>
        <taxon>Pentapetalae</taxon>
        <taxon>rosids</taxon>
        <taxon>fabids</taxon>
        <taxon>Fabales</taxon>
        <taxon>Fabaceae</taxon>
        <taxon>Papilionoideae</taxon>
        <taxon>50 kb inversion clade</taxon>
        <taxon>NPAAA clade</taxon>
        <taxon>indigoferoid/millettioid clade</taxon>
        <taxon>Phaseoleae</taxon>
        <taxon>Vigna</taxon>
    </lineage>
</organism>
<keyword evidence="2" id="KW-0175">Coiled coil</keyword>